<accession>A0A1L5P2U3</accession>
<dbReference type="RefSeq" id="WP_074060942.1">
    <property type="nucleotide sequence ID" value="NZ_CP017241.1"/>
</dbReference>
<dbReference type="AlphaFoldDB" id="A0A1L5P2U3"/>
<name>A0A1L5P2U3_RHIET</name>
<gene>
    <name evidence="1" type="ORF">AM571_CH01580</name>
</gene>
<sequence length="74" mass="8144">MRRYNLRHEADDRWLVVDGMTMQPAALDGIPICGMQWAEACDMVDLMNTLDSIERAADRYAASAGAPDGRLSAS</sequence>
<reference evidence="1 2" key="1">
    <citation type="submission" date="2016-09" db="EMBL/GenBank/DDBJ databases">
        <title>The complete genome sequences of Rhizobium gallicum, symbiovars gallicum and phaseoli, symbionts associated to common bean (Phaseolus vulgaris).</title>
        <authorList>
            <person name="Bustos P."/>
            <person name="Santamaria R.I."/>
            <person name="Perez-Carrascal O.M."/>
            <person name="Juarez S."/>
            <person name="Lozano L."/>
            <person name="Martinez-Flores I."/>
            <person name="Martinez-Romero E."/>
            <person name="Cevallos M."/>
            <person name="Romero D."/>
            <person name="Davila G."/>
            <person name="Gonzalez V."/>
        </authorList>
    </citation>
    <scope>NUCLEOTIDE SEQUENCE [LARGE SCALE GENOMIC DNA]</scope>
    <source>
        <strain evidence="1 2">8C-3</strain>
    </source>
</reference>
<evidence type="ECO:0000313" key="2">
    <source>
        <dbReference type="Proteomes" id="UP000185109"/>
    </source>
</evidence>
<protein>
    <submittedName>
        <fullName evidence="1">Uncharacterized protein</fullName>
    </submittedName>
</protein>
<organism evidence="1 2">
    <name type="scientific">Rhizobium etli 8C-3</name>
    <dbReference type="NCBI Taxonomy" id="538025"/>
    <lineage>
        <taxon>Bacteria</taxon>
        <taxon>Pseudomonadati</taxon>
        <taxon>Pseudomonadota</taxon>
        <taxon>Alphaproteobacteria</taxon>
        <taxon>Hyphomicrobiales</taxon>
        <taxon>Rhizobiaceae</taxon>
        <taxon>Rhizobium/Agrobacterium group</taxon>
        <taxon>Rhizobium</taxon>
    </lineage>
</organism>
<evidence type="ECO:0000313" key="1">
    <source>
        <dbReference type="EMBL" id="APO74411.1"/>
    </source>
</evidence>
<dbReference type="EMBL" id="CP017241">
    <property type="protein sequence ID" value="APO74411.1"/>
    <property type="molecule type" value="Genomic_DNA"/>
</dbReference>
<proteinExistence type="predicted"/>
<dbReference type="Proteomes" id="UP000185109">
    <property type="component" value="Chromosome"/>
</dbReference>